<dbReference type="Proteomes" id="UP000502041">
    <property type="component" value="Chromosome"/>
</dbReference>
<evidence type="ECO:0000256" key="3">
    <source>
        <dbReference type="ARBA" id="ARBA00022670"/>
    </source>
</evidence>
<dbReference type="CDD" id="cd06242">
    <property type="entry name" value="M14-like"/>
    <property type="match status" value="1"/>
</dbReference>
<evidence type="ECO:0000313" key="9">
    <source>
        <dbReference type="EMBL" id="QJC57096.1"/>
    </source>
</evidence>
<feature type="active site" description="Proton donor/acceptor" evidence="7">
    <location>
        <position position="378"/>
    </location>
</feature>
<dbReference type="PROSITE" id="PS52035">
    <property type="entry name" value="PEPTIDASE_M14"/>
    <property type="match status" value="1"/>
</dbReference>
<keyword evidence="6" id="KW-0482">Metalloprotease</keyword>
<dbReference type="GO" id="GO:0004181">
    <property type="term" value="F:metallocarboxypeptidase activity"/>
    <property type="evidence" value="ECO:0007669"/>
    <property type="project" value="InterPro"/>
</dbReference>
<dbReference type="SMART" id="SM00631">
    <property type="entry name" value="Zn_pept"/>
    <property type="match status" value="1"/>
</dbReference>
<evidence type="ECO:0000313" key="10">
    <source>
        <dbReference type="Proteomes" id="UP000502041"/>
    </source>
</evidence>
<dbReference type="AlphaFoldDB" id="A0A6H2HCA2"/>
<dbReference type="GO" id="GO:0008270">
    <property type="term" value="F:zinc ion binding"/>
    <property type="evidence" value="ECO:0007669"/>
    <property type="project" value="InterPro"/>
</dbReference>
<organism evidence="9 10">
    <name type="scientific">Polaromonas vacuolata</name>
    <dbReference type="NCBI Taxonomy" id="37448"/>
    <lineage>
        <taxon>Bacteria</taxon>
        <taxon>Pseudomonadati</taxon>
        <taxon>Pseudomonadota</taxon>
        <taxon>Betaproteobacteria</taxon>
        <taxon>Burkholderiales</taxon>
        <taxon>Comamonadaceae</taxon>
        <taxon>Polaromonas</taxon>
    </lineage>
</organism>
<protein>
    <recommendedName>
        <fullName evidence="8">Peptidase M14 domain-containing protein</fullName>
    </recommendedName>
</protein>
<reference evidence="9 10" key="1">
    <citation type="submission" date="2020-04" db="EMBL/GenBank/DDBJ databases">
        <title>Complete genome of a Psychrophilic, Marine, Gas Vacuolate Bacterium Polaromonas vacuolata KCTC 22033T.</title>
        <authorList>
            <person name="Hwang K."/>
            <person name="Kim K.M."/>
        </authorList>
    </citation>
    <scope>NUCLEOTIDE SEQUENCE [LARGE SCALE GENOMIC DNA]</scope>
    <source>
        <strain evidence="9 10">KCTC 22033</strain>
    </source>
</reference>
<evidence type="ECO:0000256" key="2">
    <source>
        <dbReference type="ARBA" id="ARBA00005988"/>
    </source>
</evidence>
<evidence type="ECO:0000256" key="7">
    <source>
        <dbReference type="PROSITE-ProRule" id="PRU01379"/>
    </source>
</evidence>
<evidence type="ECO:0000256" key="6">
    <source>
        <dbReference type="ARBA" id="ARBA00023049"/>
    </source>
</evidence>
<evidence type="ECO:0000259" key="8">
    <source>
        <dbReference type="PROSITE" id="PS52035"/>
    </source>
</evidence>
<dbReference type="Gene3D" id="3.40.630.10">
    <property type="entry name" value="Zn peptidases"/>
    <property type="match status" value="1"/>
</dbReference>
<proteinExistence type="inferred from homology"/>
<dbReference type="GO" id="GO:0005615">
    <property type="term" value="C:extracellular space"/>
    <property type="evidence" value="ECO:0007669"/>
    <property type="project" value="TreeGrafter"/>
</dbReference>
<keyword evidence="4" id="KW-0378">Hydrolase</keyword>
<dbReference type="EMBL" id="CP051461">
    <property type="protein sequence ID" value="QJC57096.1"/>
    <property type="molecule type" value="Genomic_DNA"/>
</dbReference>
<name>A0A6H2HCA2_9BURK</name>
<accession>A0A6H2HCA2</accession>
<evidence type="ECO:0000256" key="4">
    <source>
        <dbReference type="ARBA" id="ARBA00022801"/>
    </source>
</evidence>
<dbReference type="PANTHER" id="PTHR11705">
    <property type="entry name" value="PROTEASE FAMILY M14 CARBOXYPEPTIDASE A,B"/>
    <property type="match status" value="1"/>
</dbReference>
<dbReference type="RefSeq" id="WP_168922659.1">
    <property type="nucleotide sequence ID" value="NZ_CP051461.1"/>
</dbReference>
<keyword evidence="10" id="KW-1185">Reference proteome</keyword>
<keyword evidence="3" id="KW-0645">Protease</keyword>
<evidence type="ECO:0000256" key="5">
    <source>
        <dbReference type="ARBA" id="ARBA00022833"/>
    </source>
</evidence>
<dbReference type="PANTHER" id="PTHR11705:SF143">
    <property type="entry name" value="SLL0236 PROTEIN"/>
    <property type="match status" value="1"/>
</dbReference>
<evidence type="ECO:0000256" key="1">
    <source>
        <dbReference type="ARBA" id="ARBA00001947"/>
    </source>
</evidence>
<comment type="cofactor">
    <cofactor evidence="1">
        <name>Zn(2+)</name>
        <dbReference type="ChEBI" id="CHEBI:29105"/>
    </cofactor>
</comment>
<keyword evidence="5" id="KW-0862">Zinc</keyword>
<dbReference type="SUPFAM" id="SSF53187">
    <property type="entry name" value="Zn-dependent exopeptidases"/>
    <property type="match status" value="1"/>
</dbReference>
<dbReference type="Pfam" id="PF00246">
    <property type="entry name" value="Peptidase_M14"/>
    <property type="match status" value="1"/>
</dbReference>
<gene>
    <name evidence="9" type="ORF">HC248_02412</name>
</gene>
<sequence length="609" mass="65169">MKTSPSQSSPLLPASPVLTQPIAALKSFKKLSWLLPLALLASCGTTVPLPAWQSVYPDTAPAPISQQAPVDNAPIASASPVTTGTVSSALPLAPVSLDSAGVAARFPDPSRRYATPGLQANRSQWTTQSEIHNWLSDQASASILNPGMQTAILTLGNSQGGAPIEALVLARTTDISPTGLAANGKPTVLLVGQQHGNEPAGSEALLVIARELAQGSLSGLLEQINVVIVPRANPDGAERDQRTTSSGIDMNRDHLLLNTPEAQALARLSRDYKPAVVVDAHEYTVAGRYLEKFGAVQKYDALLQYATTANLPEFVTKAAEEWFRQPMLADLQRAGLTSQWYYTTSNNLADKKVAMGGVQPDTGRNVSGLKNAVSFLVETRGIGLGRQHIQRRVHTQFVAISSVLASTARRASDLNILRSYVDKDISQLACQNQAIITAQASPSTRELLMLDPISGADKALSVEWDNSLELRTTKSRARPCGYVLSAASSVAVERLRLQGVKVVRVADQAAMLGERYQETQSSNGQRQDVRGAIADARAITRVEVSLNPGLIDVARGSYYVPLNQPLANLVIAALEPDSQSSFFANQLLPQLQSTIRVTALPQANFEELN</sequence>
<dbReference type="KEGG" id="pvac:HC248_02412"/>
<dbReference type="GO" id="GO:0006508">
    <property type="term" value="P:proteolysis"/>
    <property type="evidence" value="ECO:0007669"/>
    <property type="project" value="UniProtKB-KW"/>
</dbReference>
<dbReference type="InterPro" id="IPR000834">
    <property type="entry name" value="Peptidase_M14"/>
</dbReference>
<feature type="domain" description="Peptidase M14" evidence="8">
    <location>
        <begin position="124"/>
        <end position="407"/>
    </location>
</feature>
<comment type="similarity">
    <text evidence="2 7">Belongs to the peptidase M14 family.</text>
</comment>